<keyword evidence="1" id="KW-0812">Transmembrane</keyword>
<organism evidence="2 3">
    <name type="scientific">Oerskovia merdavium</name>
    <dbReference type="NCBI Taxonomy" id="2762227"/>
    <lineage>
        <taxon>Bacteria</taxon>
        <taxon>Bacillati</taxon>
        <taxon>Actinomycetota</taxon>
        <taxon>Actinomycetes</taxon>
        <taxon>Micrococcales</taxon>
        <taxon>Cellulomonadaceae</taxon>
        <taxon>Oerskovia</taxon>
    </lineage>
</organism>
<reference evidence="2 3" key="1">
    <citation type="submission" date="2020-08" db="EMBL/GenBank/DDBJ databases">
        <title>A Genomic Blueprint of the Chicken Gut Microbiome.</title>
        <authorList>
            <person name="Gilroy R."/>
            <person name="Ravi A."/>
            <person name="Getino M."/>
            <person name="Pursley I."/>
            <person name="Horton D.L."/>
            <person name="Alikhan N.-F."/>
            <person name="Baker D."/>
            <person name="Gharbi K."/>
            <person name="Hall N."/>
            <person name="Watson M."/>
            <person name="Adriaenssens E.M."/>
            <person name="Foster-Nyarko E."/>
            <person name="Jarju S."/>
            <person name="Secka A."/>
            <person name="Antonio M."/>
            <person name="Oren A."/>
            <person name="Chaudhuri R."/>
            <person name="La Ragione R.M."/>
            <person name="Hildebrand F."/>
            <person name="Pallen M.J."/>
        </authorList>
    </citation>
    <scope>NUCLEOTIDE SEQUENCE [LARGE SCALE GENOMIC DNA]</scope>
    <source>
        <strain evidence="2 3">Sa2CUA9</strain>
    </source>
</reference>
<dbReference type="RefSeq" id="WP_191801381.1">
    <property type="nucleotide sequence ID" value="NZ_JACSQF010000003.1"/>
</dbReference>
<evidence type="ECO:0000256" key="1">
    <source>
        <dbReference type="SAM" id="Phobius"/>
    </source>
</evidence>
<accession>A0ABR8TVY8</accession>
<name>A0ABR8TVY8_9CELL</name>
<evidence type="ECO:0000313" key="2">
    <source>
        <dbReference type="EMBL" id="MBD7979945.1"/>
    </source>
</evidence>
<dbReference type="EMBL" id="JACSQF010000003">
    <property type="protein sequence ID" value="MBD7979945.1"/>
    <property type="molecule type" value="Genomic_DNA"/>
</dbReference>
<evidence type="ECO:0000313" key="3">
    <source>
        <dbReference type="Proteomes" id="UP000655570"/>
    </source>
</evidence>
<feature type="transmembrane region" description="Helical" evidence="1">
    <location>
        <begin position="141"/>
        <end position="162"/>
    </location>
</feature>
<protein>
    <submittedName>
        <fullName evidence="2">DUF4190 domain-containing protein</fullName>
    </submittedName>
</protein>
<dbReference type="Proteomes" id="UP000655570">
    <property type="component" value="Unassembled WGS sequence"/>
</dbReference>
<gene>
    <name evidence="2" type="ORF">H9641_04320</name>
</gene>
<feature type="transmembrane region" description="Helical" evidence="1">
    <location>
        <begin position="98"/>
        <end position="120"/>
    </location>
</feature>
<keyword evidence="1" id="KW-0472">Membrane</keyword>
<comment type="caution">
    <text evidence="2">The sequence shown here is derived from an EMBL/GenBank/DDBJ whole genome shotgun (WGS) entry which is preliminary data.</text>
</comment>
<sequence>MTDSPQNSYRVGDVVNGWRLAPDGTWVPASSPPPPPGLIQGVPTSTEAMNHDAGHAGAAWPYAPSATTEPYGWTGQSAAPSPSGWTAPTKNTPATLSLTAGIIAALANLFFLPGIAAIVLGIVGLRRASRSTPAVGRTRSILGIVLAVVGTVSGVLLLVAILDDSPDAASPDRTTVGTSPEGESMQDMDLSSFTAVDEAAWAQIAKDPEGYVGDKIVLYAEVTQFDAATGSDSFRASTGAEQPSTSFELDVNTLLSGDSSVLTDVTVGDVLKVHAIVEGATTYDTVMGGGMTAPVLKVAAVEGVGFKDLSGDVALGAPVAQEYGGVALALTVTNSSTVQMTYSVEVVAESPDGTVQLGTASAYAENLGPSQSAAVTADFYEDLPPDAVFRIASVDRFDY</sequence>
<keyword evidence="3" id="KW-1185">Reference proteome</keyword>
<proteinExistence type="predicted"/>
<keyword evidence="1" id="KW-1133">Transmembrane helix</keyword>